<evidence type="ECO:0000259" key="7">
    <source>
        <dbReference type="Pfam" id="PF00294"/>
    </source>
</evidence>
<reference evidence="8" key="1">
    <citation type="submission" date="2021-04" db="EMBL/GenBank/DDBJ databases">
        <authorList>
            <person name="Yoon J."/>
        </authorList>
    </citation>
    <scope>NUCLEOTIDE SEQUENCE</scope>
    <source>
        <strain evidence="8">KMU-90</strain>
    </source>
</reference>
<proteinExistence type="inferred from homology"/>
<keyword evidence="3" id="KW-0547">Nucleotide-binding</keyword>
<evidence type="ECO:0000256" key="3">
    <source>
        <dbReference type="ARBA" id="ARBA00022741"/>
    </source>
</evidence>
<evidence type="ECO:0000256" key="1">
    <source>
        <dbReference type="ARBA" id="ARBA00010688"/>
    </source>
</evidence>
<evidence type="ECO:0000313" key="9">
    <source>
        <dbReference type="Proteomes" id="UP000681356"/>
    </source>
</evidence>
<dbReference type="InterPro" id="IPR011611">
    <property type="entry name" value="PfkB_dom"/>
</dbReference>
<gene>
    <name evidence="8" type="ORF">KB874_16305</name>
</gene>
<dbReference type="PIRSF" id="PIRSF000535">
    <property type="entry name" value="1PFK/6PFK/LacC"/>
    <property type="match status" value="1"/>
</dbReference>
<dbReference type="InterPro" id="IPR029056">
    <property type="entry name" value="Ribokinase-like"/>
</dbReference>
<dbReference type="InterPro" id="IPR017583">
    <property type="entry name" value="Tagatose/fructose_Pkinase"/>
</dbReference>
<name>A0A8J7WDK2_9RHOB</name>
<dbReference type="Gene3D" id="3.40.1190.20">
    <property type="match status" value="1"/>
</dbReference>
<evidence type="ECO:0000256" key="4">
    <source>
        <dbReference type="ARBA" id="ARBA00022777"/>
    </source>
</evidence>
<keyword evidence="2 6" id="KW-0808">Transferase</keyword>
<comment type="caution">
    <text evidence="8">The sequence shown here is derived from an EMBL/GenBank/DDBJ whole genome shotgun (WGS) entry which is preliminary data.</text>
</comment>
<dbReference type="EMBL" id="JAGTUU010000006">
    <property type="protein sequence ID" value="MBS0125650.1"/>
    <property type="molecule type" value="Genomic_DNA"/>
</dbReference>
<keyword evidence="5" id="KW-0067">ATP-binding</keyword>
<dbReference type="PANTHER" id="PTHR46566">
    <property type="entry name" value="1-PHOSPHOFRUCTOKINASE-RELATED"/>
    <property type="match status" value="1"/>
</dbReference>
<comment type="similarity">
    <text evidence="1 6">Belongs to the carbohydrate kinase PfkB family.</text>
</comment>
<feature type="domain" description="Carbohydrate kinase PfkB" evidence="7">
    <location>
        <begin position="27"/>
        <end position="297"/>
    </location>
</feature>
<keyword evidence="9" id="KW-1185">Reference proteome</keyword>
<dbReference type="PANTHER" id="PTHR46566:SF2">
    <property type="entry name" value="ATP-DEPENDENT 6-PHOSPHOFRUCTOKINASE ISOZYME 2"/>
    <property type="match status" value="1"/>
</dbReference>
<evidence type="ECO:0000313" key="8">
    <source>
        <dbReference type="EMBL" id="MBS0125650.1"/>
    </source>
</evidence>
<keyword evidence="4" id="KW-0418">Kinase</keyword>
<evidence type="ECO:0000256" key="5">
    <source>
        <dbReference type="ARBA" id="ARBA00022840"/>
    </source>
</evidence>
<dbReference type="Proteomes" id="UP000681356">
    <property type="component" value="Unassembled WGS sequence"/>
</dbReference>
<dbReference type="RefSeq" id="WP_212537608.1">
    <property type="nucleotide sequence ID" value="NZ_JAGTUU010000006.1"/>
</dbReference>
<dbReference type="GO" id="GO:0005524">
    <property type="term" value="F:ATP binding"/>
    <property type="evidence" value="ECO:0007669"/>
    <property type="project" value="UniProtKB-KW"/>
</dbReference>
<accession>A0A8J7WDK2</accession>
<sequence length="314" mass="32654">MTEILTLTVNPALDLSTEAPAVIPDRKLRCTAPLVHPGGGGVNVSRAIANLGGDSHPMLAWGGPTGEMLVALLREEGLTPEPLGVDHPTRQSVSVRDQATGLQYRFMMPGPDWTTGDCDTARAAILAAIRPGALVIPSGSLPPGMPLDFFLDLQPAINAGGGRMMLDTSGEALRHAVDRAANLFALRMDHAEARELSGHPLVGIAEIAAYARDLRAGGVAEIVIIAAGAQGNVIACTDWVGLTRPPMVVPISKIGAGDSFVGAFALSISRGEDPVTACCRGTAAAASAVTTQGTALCRRDETERFFGQVTRIPL</sequence>
<organism evidence="8 9">
    <name type="scientific">Thetidibacter halocola</name>
    <dbReference type="NCBI Taxonomy" id="2827239"/>
    <lineage>
        <taxon>Bacteria</taxon>
        <taxon>Pseudomonadati</taxon>
        <taxon>Pseudomonadota</taxon>
        <taxon>Alphaproteobacteria</taxon>
        <taxon>Rhodobacterales</taxon>
        <taxon>Roseobacteraceae</taxon>
        <taxon>Thetidibacter</taxon>
    </lineage>
</organism>
<evidence type="ECO:0000256" key="2">
    <source>
        <dbReference type="ARBA" id="ARBA00022679"/>
    </source>
</evidence>
<dbReference type="InterPro" id="IPR002173">
    <property type="entry name" value="Carboh/pur_kinase_PfkB_CS"/>
</dbReference>
<dbReference type="PROSITE" id="PS00583">
    <property type="entry name" value="PFKB_KINASES_1"/>
    <property type="match status" value="1"/>
</dbReference>
<dbReference type="SUPFAM" id="SSF53613">
    <property type="entry name" value="Ribokinase-like"/>
    <property type="match status" value="1"/>
</dbReference>
<dbReference type="GO" id="GO:0005829">
    <property type="term" value="C:cytosol"/>
    <property type="evidence" value="ECO:0007669"/>
    <property type="project" value="TreeGrafter"/>
</dbReference>
<evidence type="ECO:0000256" key="6">
    <source>
        <dbReference type="PIRNR" id="PIRNR000535"/>
    </source>
</evidence>
<dbReference type="AlphaFoldDB" id="A0A8J7WDK2"/>
<dbReference type="GO" id="GO:0003872">
    <property type="term" value="F:6-phosphofructokinase activity"/>
    <property type="evidence" value="ECO:0007669"/>
    <property type="project" value="TreeGrafter"/>
</dbReference>
<dbReference type="Pfam" id="PF00294">
    <property type="entry name" value="PfkB"/>
    <property type="match status" value="1"/>
</dbReference>
<protein>
    <recommendedName>
        <fullName evidence="6">Phosphofructokinase</fullName>
    </recommendedName>
</protein>